<protein>
    <submittedName>
        <fullName evidence="1">Uncharacterized protein</fullName>
    </submittedName>
</protein>
<gene>
    <name evidence="1" type="ORF">LCI18_014044</name>
</gene>
<reference evidence="1" key="1">
    <citation type="submission" date="2021-11" db="EMBL/GenBank/DDBJ databases">
        <title>Fusarium solani-melongenae Genome sequencing and assembly.</title>
        <authorList>
            <person name="Xie S."/>
            <person name="Huang L."/>
            <person name="Zhang X."/>
        </authorList>
    </citation>
    <scope>NUCLEOTIDE SEQUENCE</scope>
    <source>
        <strain evidence="1">CRI 24-3</strain>
    </source>
</reference>
<sequence>MFLLSSLLLAAVAVQASSSGQASNFPVSARLAAEYDCGKSCQSTLEAANAVDLHIFSMPFDFDFYATADNFSTSKPGDLLKLSPVDPKLLALIPPGVAVYKFQYTSTDLDNSPVPATGFIALPYVRGTKPFDLVAFAHGTTGMFRGCAPSTSSFLFDYTSWTPLLLDGYAVVATDYAGIGNNYTAHKYIASRANANDVYWSTLAARNAFPGAISKNWASIGHSQGGGAVWKLSEHELVQSNCSGYLGGVSIAPATYPRDHFVGSFSKLSGLSPEELRAFGIVGVFPSMTFALRAVFPEYHPAYFTDLLKKRVALAEVAQLCDTAMSGLVLDLDLSQVVKNLDFVTDPILERFQELNSPALGDKASKPLLVIQGANDTIVFADVTVKAYKNGCKAGNPIRLSMYPDLDHSSVVAASAPEWLLFLRDLFNHEGVQKRQCSFVDVDPFDVEDAIKPLDAEWTWYDPW</sequence>
<proteinExistence type="predicted"/>
<evidence type="ECO:0000313" key="1">
    <source>
        <dbReference type="EMBL" id="UPL03110.1"/>
    </source>
</evidence>
<evidence type="ECO:0000313" key="2">
    <source>
        <dbReference type="Proteomes" id="UP000830768"/>
    </source>
</evidence>
<dbReference type="Proteomes" id="UP000830768">
    <property type="component" value="Chromosome 12"/>
</dbReference>
<dbReference type="EMBL" id="CP090040">
    <property type="protein sequence ID" value="UPL03110.1"/>
    <property type="molecule type" value="Genomic_DNA"/>
</dbReference>
<keyword evidence="2" id="KW-1185">Reference proteome</keyword>
<organism evidence="1 2">
    <name type="scientific">Fusarium solani subsp. cucurbitae</name>
    <name type="common">Neocosmosporum cucurbitae</name>
    <dbReference type="NCBI Taxonomy" id="2747967"/>
    <lineage>
        <taxon>Eukaryota</taxon>
        <taxon>Fungi</taxon>
        <taxon>Dikarya</taxon>
        <taxon>Ascomycota</taxon>
        <taxon>Pezizomycotina</taxon>
        <taxon>Sordariomycetes</taxon>
        <taxon>Hypocreomycetidae</taxon>
        <taxon>Hypocreales</taxon>
        <taxon>Nectriaceae</taxon>
        <taxon>Fusarium</taxon>
        <taxon>Fusarium solani species complex</taxon>
    </lineage>
</organism>
<accession>A0ACD3ZP57</accession>
<name>A0ACD3ZP57_FUSSC</name>